<dbReference type="OrthoDB" id="5420724at2759"/>
<evidence type="ECO:0000256" key="2">
    <source>
        <dbReference type="SAM" id="Phobius"/>
    </source>
</evidence>
<evidence type="ECO:0008006" key="5">
    <source>
        <dbReference type="Google" id="ProtNLM"/>
    </source>
</evidence>
<feature type="compositionally biased region" description="Polar residues" evidence="1">
    <location>
        <begin position="81"/>
        <end position="90"/>
    </location>
</feature>
<feature type="compositionally biased region" description="Polar residues" evidence="1">
    <location>
        <begin position="412"/>
        <end position="421"/>
    </location>
</feature>
<dbReference type="STRING" id="1081105.A0A167E291"/>
<feature type="transmembrane region" description="Helical" evidence="2">
    <location>
        <begin position="200"/>
        <end position="220"/>
    </location>
</feature>
<protein>
    <recommendedName>
        <fullName evidence="5">Hyphal anastamosis-8 protein</fullName>
    </recommendedName>
</protein>
<feature type="region of interest" description="Disordered" evidence="1">
    <location>
        <begin position="1"/>
        <end position="111"/>
    </location>
</feature>
<sequence length="498" mass="54340">MAGKGFDEKKRPTVLDLTPKRSGSSDSSSTENSLKIPRTPRFAEATSVHSPVDMMESPFADPLKPEGSNSQPGDVGFGYIGTNTESTNGPKSPLKSAMKVPGTSARQISNPLSPTFREEDILEKREASTDKEQLKDIKIKTRVRMAKFALRGVNFSCSLIILSMLSASFAIFNSTKSLAAASKFTPWAPNTQQTAWPQKLILAMACVSLFACILVFVAYCRGGHKRATKVNTYYTMFAIGWFILSMLLWIATAVIFQHSKDSSSNKDMWGWACANNQREEIYHEKVNYALVCRLQNWALICVIIEVVVEVISIALYSIVFYRFYSKRRLMKSMDMRDRARSDLYLAQLRTQSAPNTPGFGPKSPAYSSYYGPKSPALSNYAMSPRQPPAAYRNLSDIEETSPFTPGGKVAAPQSQFGSSSPDFKLQAPPAKAPSATPRTVQAAFEPPAAGTPSPPAQPQHAPAPADEPTYEAVPIPGAYAGQAVKSPPSGQTTFGLAR</sequence>
<keyword evidence="4" id="KW-1185">Reference proteome</keyword>
<feature type="region of interest" description="Disordered" evidence="1">
    <location>
        <begin position="398"/>
        <end position="498"/>
    </location>
</feature>
<keyword evidence="2" id="KW-1133">Transmembrane helix</keyword>
<reference evidence="3 4" key="1">
    <citation type="journal article" date="2016" name="Genome Biol. Evol.">
        <title>Divergent and convergent evolution of fungal pathogenicity.</title>
        <authorList>
            <person name="Shang Y."/>
            <person name="Xiao G."/>
            <person name="Zheng P."/>
            <person name="Cen K."/>
            <person name="Zhan S."/>
            <person name="Wang C."/>
        </authorList>
    </citation>
    <scope>NUCLEOTIDE SEQUENCE [LARGE SCALE GENOMIC DNA]</scope>
    <source>
        <strain evidence="3 4">RCEF 4871</strain>
    </source>
</reference>
<dbReference type="AlphaFoldDB" id="A0A167E291"/>
<feature type="compositionally biased region" description="Low complexity" evidence="1">
    <location>
        <begin position="22"/>
        <end position="33"/>
    </location>
</feature>
<evidence type="ECO:0000313" key="3">
    <source>
        <dbReference type="EMBL" id="OAA43206.1"/>
    </source>
</evidence>
<accession>A0A167E291</accession>
<evidence type="ECO:0000313" key="4">
    <source>
        <dbReference type="Proteomes" id="UP000243498"/>
    </source>
</evidence>
<feature type="compositionally biased region" description="Basic and acidic residues" evidence="1">
    <location>
        <begin position="1"/>
        <end position="13"/>
    </location>
</feature>
<dbReference type="OMA" id="WGLVCAI"/>
<keyword evidence="2" id="KW-0812">Transmembrane</keyword>
<feature type="compositionally biased region" description="Polar residues" evidence="1">
    <location>
        <begin position="488"/>
        <end position="498"/>
    </location>
</feature>
<gene>
    <name evidence="3" type="ORF">NOR_04573</name>
</gene>
<dbReference type="PANTHER" id="PTHR42069">
    <property type="entry name" value="HYPHAL ANASTAMOSIS-8 PROTEIN"/>
    <property type="match status" value="1"/>
</dbReference>
<dbReference type="Proteomes" id="UP000243498">
    <property type="component" value="Unassembled WGS sequence"/>
</dbReference>
<feature type="transmembrane region" description="Helical" evidence="2">
    <location>
        <begin position="232"/>
        <end position="256"/>
    </location>
</feature>
<proteinExistence type="predicted"/>
<feature type="transmembrane region" description="Helical" evidence="2">
    <location>
        <begin position="148"/>
        <end position="172"/>
    </location>
</feature>
<feature type="transmembrane region" description="Helical" evidence="2">
    <location>
        <begin position="297"/>
        <end position="324"/>
    </location>
</feature>
<comment type="caution">
    <text evidence="3">The sequence shown here is derived from an EMBL/GenBank/DDBJ whole genome shotgun (WGS) entry which is preliminary data.</text>
</comment>
<evidence type="ECO:0000256" key="1">
    <source>
        <dbReference type="SAM" id="MobiDB-lite"/>
    </source>
</evidence>
<organism evidence="3 4">
    <name type="scientific">Metarhizium rileyi (strain RCEF 4871)</name>
    <name type="common">Nomuraea rileyi</name>
    <dbReference type="NCBI Taxonomy" id="1649241"/>
    <lineage>
        <taxon>Eukaryota</taxon>
        <taxon>Fungi</taxon>
        <taxon>Dikarya</taxon>
        <taxon>Ascomycota</taxon>
        <taxon>Pezizomycotina</taxon>
        <taxon>Sordariomycetes</taxon>
        <taxon>Hypocreomycetidae</taxon>
        <taxon>Hypocreales</taxon>
        <taxon>Clavicipitaceae</taxon>
        <taxon>Metarhizium</taxon>
    </lineage>
</organism>
<dbReference type="EMBL" id="AZHC01000012">
    <property type="protein sequence ID" value="OAA43206.1"/>
    <property type="molecule type" value="Genomic_DNA"/>
</dbReference>
<dbReference type="PANTHER" id="PTHR42069:SF1">
    <property type="entry name" value="MARVEL DOMAIN-CONTAINING PROTEIN"/>
    <property type="match status" value="1"/>
</dbReference>
<name>A0A167E291_METRR</name>
<keyword evidence="2" id="KW-0472">Membrane</keyword>